<accession>A0AAN1LCF1</accession>
<reference evidence="2 3" key="1">
    <citation type="journal article" date="2017" name="Front. Microbiol.">
        <title>Phaeobacter piscinae sp. nov., a species of the Roseobacter group and potential aquaculture probiont.</title>
        <authorList>
            <person name="Sonnenschein E.C."/>
            <person name="Phippen C.B.W."/>
            <person name="Nielsen K.F."/>
            <person name="Mateiu R.V."/>
            <person name="Melchiorsen J."/>
            <person name="Gram L."/>
            <person name="Overmann J."/>
            <person name="Freese H.M."/>
        </authorList>
    </citation>
    <scope>NUCLEOTIDE SEQUENCE [LARGE SCALE GENOMIC DNA]</scope>
    <source>
        <strain evidence="2 3">P13</strain>
    </source>
</reference>
<protein>
    <submittedName>
        <fullName evidence="2">Dimethyladenosine transferase (rRNA methylation)</fullName>
    </submittedName>
</protein>
<evidence type="ECO:0000313" key="2">
    <source>
        <dbReference type="EMBL" id="ATG45586.1"/>
    </source>
</evidence>
<dbReference type="AlphaFoldDB" id="A0AAN1LCF1"/>
<geneLocation type="plasmid" evidence="3">
    <name>pp13_b</name>
</geneLocation>
<dbReference type="RefSeq" id="WP_096873430.1">
    <property type="nucleotide sequence ID" value="NZ_CP010769.1"/>
</dbReference>
<organism evidence="2 3">
    <name type="scientific">Phaeobacter piscinae</name>
    <dbReference type="NCBI Taxonomy" id="1580596"/>
    <lineage>
        <taxon>Bacteria</taxon>
        <taxon>Pseudomonadati</taxon>
        <taxon>Pseudomonadota</taxon>
        <taxon>Alphaproteobacteria</taxon>
        <taxon>Rhodobacterales</taxon>
        <taxon>Roseobacteraceae</taxon>
        <taxon>Phaeobacter</taxon>
    </lineage>
</organism>
<dbReference type="GO" id="GO:0016740">
    <property type="term" value="F:transferase activity"/>
    <property type="evidence" value="ECO:0007669"/>
    <property type="project" value="UniProtKB-KW"/>
</dbReference>
<gene>
    <name evidence="2" type="ORF">PhaeoP13_03704</name>
</gene>
<feature type="domain" description="DUF6915" evidence="1">
    <location>
        <begin position="42"/>
        <end position="92"/>
    </location>
</feature>
<evidence type="ECO:0000313" key="3">
    <source>
        <dbReference type="Proteomes" id="UP000218606"/>
    </source>
</evidence>
<proteinExistence type="predicted"/>
<keyword evidence="2" id="KW-0614">Plasmid</keyword>
<name>A0AAN1LCF1_9RHOB</name>
<dbReference type="Pfam" id="PF21866">
    <property type="entry name" value="DUF6915"/>
    <property type="match status" value="1"/>
</dbReference>
<evidence type="ECO:0000259" key="1">
    <source>
        <dbReference type="Pfam" id="PF21866"/>
    </source>
</evidence>
<keyword evidence="2" id="KW-0808">Transferase</keyword>
<sequence length="141" mass="15518">MASVAPSMPSNTGRDDLRLPARLIEQGDLSEAQLETIIMAHDTHVFGLTLTNSAGRDIPVRWIGEQHVREDCQGRIPSMADWLRRIQPEPWMANGHIDRHVGDEPCGDPRAAWASEVVAGRTVLGLKDWMAARAMQATQGA</sequence>
<dbReference type="InterPro" id="IPR054061">
    <property type="entry name" value="DUF6915"/>
</dbReference>
<dbReference type="EMBL" id="CP010769">
    <property type="protein sequence ID" value="ATG45586.1"/>
    <property type="molecule type" value="Genomic_DNA"/>
</dbReference>
<dbReference type="Proteomes" id="UP000218606">
    <property type="component" value="Plasmid pP13_b"/>
</dbReference>